<keyword evidence="2" id="KW-1185">Reference proteome</keyword>
<accession>A0A939QLK6</accession>
<sequence length="299" mass="31796">MQHWDDGGDRLRNARGMFPDLAARLDAALARHGRASDSDPAVGGTSDRRTDDIDAWLDAGASRLRASEFQATGFAEIIDDAARSSMEASFTAARAVAGWAGIAVPEPEAFAAAGADLMRLGERIAQDPALVAVPAPYGLGRTAWSALFADAARRFPEVFRGTAGLVLSHEAEREFALLDQPPMEAEVRVGGASDGRGTRAPVWTLRLVPASDAPPLLGLGFAHGPHVSLTEMFMLQLGRLAAGEREPLDANSFTWLANALGEGRLGARHIFDDSEGVVRVSTRGVFNQGPHMGARQPYC</sequence>
<evidence type="ECO:0000313" key="2">
    <source>
        <dbReference type="Proteomes" id="UP000668403"/>
    </source>
</evidence>
<dbReference type="Proteomes" id="UP000668403">
    <property type="component" value="Unassembled WGS sequence"/>
</dbReference>
<gene>
    <name evidence="1" type="ORF">J4H85_09085</name>
</gene>
<name>A0A939QLK6_9MICO</name>
<proteinExistence type="predicted"/>
<comment type="caution">
    <text evidence="1">The sequence shown here is derived from an EMBL/GenBank/DDBJ whole genome shotgun (WGS) entry which is preliminary data.</text>
</comment>
<organism evidence="1 2">
    <name type="scientific">Leucobacter tardus</name>
    <dbReference type="NCBI Taxonomy" id="501483"/>
    <lineage>
        <taxon>Bacteria</taxon>
        <taxon>Bacillati</taxon>
        <taxon>Actinomycetota</taxon>
        <taxon>Actinomycetes</taxon>
        <taxon>Micrococcales</taxon>
        <taxon>Microbacteriaceae</taxon>
        <taxon>Leucobacter</taxon>
    </lineage>
</organism>
<evidence type="ECO:0000313" key="1">
    <source>
        <dbReference type="EMBL" id="MBO2990141.1"/>
    </source>
</evidence>
<dbReference type="AlphaFoldDB" id="A0A939QLK6"/>
<reference evidence="1" key="1">
    <citation type="submission" date="2021-03" db="EMBL/GenBank/DDBJ databases">
        <title>Leucobacter chromiisoli sp. nov., isolated from chromium-containing soil of chemical plant.</title>
        <authorList>
            <person name="Xu Z."/>
        </authorList>
    </citation>
    <scope>NUCLEOTIDE SEQUENCE</scope>
    <source>
        <strain evidence="1">K 70/01</strain>
    </source>
</reference>
<dbReference type="RefSeq" id="WP_208238889.1">
    <property type="nucleotide sequence ID" value="NZ_BAAAQU010000002.1"/>
</dbReference>
<protein>
    <submittedName>
        <fullName evidence="1">Uncharacterized protein</fullName>
    </submittedName>
</protein>
<dbReference type="EMBL" id="JAGFBF010000005">
    <property type="protein sequence ID" value="MBO2990141.1"/>
    <property type="molecule type" value="Genomic_DNA"/>
</dbReference>